<dbReference type="EMBL" id="JARKIE010000450">
    <property type="protein sequence ID" value="KAJ7637808.1"/>
    <property type="molecule type" value="Genomic_DNA"/>
</dbReference>
<reference evidence="3" key="1">
    <citation type="submission" date="2023-03" db="EMBL/GenBank/DDBJ databases">
        <title>Massive genome expansion in bonnet fungi (Mycena s.s.) driven by repeated elements and novel gene families across ecological guilds.</title>
        <authorList>
            <consortium name="Lawrence Berkeley National Laboratory"/>
            <person name="Harder C.B."/>
            <person name="Miyauchi S."/>
            <person name="Viragh M."/>
            <person name="Kuo A."/>
            <person name="Thoen E."/>
            <person name="Andreopoulos B."/>
            <person name="Lu D."/>
            <person name="Skrede I."/>
            <person name="Drula E."/>
            <person name="Henrissat B."/>
            <person name="Morin E."/>
            <person name="Kohler A."/>
            <person name="Barry K."/>
            <person name="LaButti K."/>
            <person name="Morin E."/>
            <person name="Salamov A."/>
            <person name="Lipzen A."/>
            <person name="Mereny Z."/>
            <person name="Hegedus B."/>
            <person name="Baldrian P."/>
            <person name="Stursova M."/>
            <person name="Weitz H."/>
            <person name="Taylor A."/>
            <person name="Grigoriev I.V."/>
            <person name="Nagy L.G."/>
            <person name="Martin F."/>
            <person name="Kauserud H."/>
        </authorList>
    </citation>
    <scope>NUCLEOTIDE SEQUENCE</scope>
    <source>
        <strain evidence="3">CBHHK067</strain>
    </source>
</reference>
<sequence>MQTAPVSTNILARAQPISERDLAQLNEELAYIEENDEHADIAAGDCLMDESLLEDPPENDEEKLDAEEAAFCDEESVISKQLRDTKKRLADGIKAHGQPLCYQQGDFYDRPPHPVFALGRGLDLTAVYHRKVFVWMPNFLPGHPDRFKCTCGKPLSRKGFNDNFIARRVRSMPSDFFLLTNRFICDDRREDSPGCGTNYQGTDPHIIAQLPRFVQVAFPAYISARGAGSKLMIAQMSNTFAARFGPAPFSELVSEIQHRFHADGELMYLSAANFYGQTNIESFSAFDDPQGYAGSPPSVPYLKGLFTDNVSAYQIFIERFIASLSLTVAAGDHTFQSLAFVKELFERIQEGLKNAGHLPTEIFYTDSPQLERSFHESLNSSLIKDVEPITQWTDLPVLEITAGIPTTIVSDSMEIEDEASDILIDIIAPTSSPSLIALSIKTRQREEGPPSSEIIQLRTQDKIAVFEVSALTSRSEILPSLRAILTNPSIIKIGHSIRESLQTISDAFSLPEIATLAKAKNAPILDLGKYAKLKGAVDEPSVSLSALSGLLLQKSFSIPYHLSYPWLLTPPERNTLLFCEIDCQWQIYLALSRLDSLGLPLQPTQSVTHGQLVTLIQTCKLVTEGTIVGQHPGYLDATMDDHGLTKRINVSASRSLVEISKVLIPGSIHKLHNQTIEWIFAHGGQAVVSTSQLISRGENPPVPSHIVSRAFSVPAPPDVSRNIPEFTPSIPPTTIEFENLTEKDMEDTFTSEESDEDDDESFGFDFYEDIEFEASPNIDEMPGIDSSFFNNTLFDDSINEDTFVPTLMKGIEHTFILMQQSAKLPSRVLDDVFHYMDRLLRLLEAIFFQDHSDECAVRAVIEKNGGDWGYYKRAKSSALNRRIRRYIPERTVLLGRLDKLFKAYQDIQCLTKKSNGPFFSDEAKEMVQHLLQTARQGYLSDQPGIPLFYLMGKDRNGLNMYRTVRGTNSLKGGFHMVVRRIFGSLRASPELAECILINWILRRNMRVGFHNRTGKKYRGHYALWVRDEIVELAIAVGFRKPVPVPLRQRTLAAVVPVHTNQEYLTFKANINHVKFRKGNKVYPLHEHWKNIDFLKFTQFWNELVDSQSRSVTDSNLRLYYKLPQQLEAHHKKTILWKSERSTLTTGINFTARKPLLDILNSDDNYTHALPAILLPDAVPDGELDLSIHGDNVPRSFNPMAEEEDIGDEFDSQLPGMGSGELPSEEPAPQPAQLTAPGIIRPVVVQQTLLPGASMPTPGPAT</sequence>
<dbReference type="InterPro" id="IPR012337">
    <property type="entry name" value="RNaseH-like_sf"/>
</dbReference>
<protein>
    <recommendedName>
        <fullName evidence="2">DUF6729 domain-containing protein</fullName>
    </recommendedName>
</protein>
<dbReference type="InterPro" id="IPR036397">
    <property type="entry name" value="RNaseH_sf"/>
</dbReference>
<evidence type="ECO:0000313" key="3">
    <source>
        <dbReference type="EMBL" id="KAJ7637808.1"/>
    </source>
</evidence>
<evidence type="ECO:0000313" key="4">
    <source>
        <dbReference type="Proteomes" id="UP001221757"/>
    </source>
</evidence>
<dbReference type="SUPFAM" id="SSF53098">
    <property type="entry name" value="Ribonuclease H-like"/>
    <property type="match status" value="1"/>
</dbReference>
<dbReference type="Proteomes" id="UP001221757">
    <property type="component" value="Unassembled WGS sequence"/>
</dbReference>
<comment type="caution">
    <text evidence="3">The sequence shown here is derived from an EMBL/GenBank/DDBJ whole genome shotgun (WGS) entry which is preliminary data.</text>
</comment>
<dbReference type="GO" id="GO:0003676">
    <property type="term" value="F:nucleic acid binding"/>
    <property type="evidence" value="ECO:0007669"/>
    <property type="project" value="InterPro"/>
</dbReference>
<dbReference type="Pfam" id="PF20499">
    <property type="entry name" value="DUF6729"/>
    <property type="match status" value="1"/>
</dbReference>
<dbReference type="AlphaFoldDB" id="A0AAD7C2Z3"/>
<organism evidence="3 4">
    <name type="scientific">Mycena rosella</name>
    <name type="common">Pink bonnet</name>
    <name type="synonym">Agaricus rosellus</name>
    <dbReference type="NCBI Taxonomy" id="1033263"/>
    <lineage>
        <taxon>Eukaryota</taxon>
        <taxon>Fungi</taxon>
        <taxon>Dikarya</taxon>
        <taxon>Basidiomycota</taxon>
        <taxon>Agaricomycotina</taxon>
        <taxon>Agaricomycetes</taxon>
        <taxon>Agaricomycetidae</taxon>
        <taxon>Agaricales</taxon>
        <taxon>Marasmiineae</taxon>
        <taxon>Mycenaceae</taxon>
        <taxon>Mycena</taxon>
    </lineage>
</organism>
<proteinExistence type="predicted"/>
<accession>A0AAD7C2Z3</accession>
<keyword evidence="4" id="KW-1185">Reference proteome</keyword>
<name>A0AAD7C2Z3_MYCRO</name>
<dbReference type="InterPro" id="IPR046616">
    <property type="entry name" value="DUF6729"/>
</dbReference>
<feature type="domain" description="DUF6729" evidence="2">
    <location>
        <begin position="111"/>
        <end position="292"/>
    </location>
</feature>
<dbReference type="Gene3D" id="3.30.420.10">
    <property type="entry name" value="Ribonuclease H-like superfamily/Ribonuclease H"/>
    <property type="match status" value="1"/>
</dbReference>
<evidence type="ECO:0000259" key="2">
    <source>
        <dbReference type="Pfam" id="PF20499"/>
    </source>
</evidence>
<feature type="region of interest" description="Disordered" evidence="1">
    <location>
        <begin position="1208"/>
        <end position="1238"/>
    </location>
</feature>
<evidence type="ECO:0000256" key="1">
    <source>
        <dbReference type="SAM" id="MobiDB-lite"/>
    </source>
</evidence>
<gene>
    <name evidence="3" type="ORF">B0H17DRAFT_1216965</name>
</gene>